<keyword evidence="5" id="KW-0812">Transmembrane</keyword>
<evidence type="ECO:0000313" key="6">
    <source>
        <dbReference type="EMBL" id="GGP03765.1"/>
    </source>
</evidence>
<organism evidence="6 7">
    <name type="scientific">Cloacibacterium rupense</name>
    <dbReference type="NCBI Taxonomy" id="517423"/>
    <lineage>
        <taxon>Bacteria</taxon>
        <taxon>Pseudomonadati</taxon>
        <taxon>Bacteroidota</taxon>
        <taxon>Flavobacteriia</taxon>
        <taxon>Flavobacteriales</taxon>
        <taxon>Weeksellaceae</taxon>
    </lineage>
</organism>
<protein>
    <recommendedName>
        <fullName evidence="8">Tetratricopeptide repeat-containing protein</fullName>
    </recommendedName>
</protein>
<evidence type="ECO:0000256" key="3">
    <source>
        <dbReference type="ARBA" id="ARBA00023012"/>
    </source>
</evidence>
<dbReference type="Pfam" id="PF13424">
    <property type="entry name" value="TPR_12"/>
    <property type="match status" value="1"/>
</dbReference>
<dbReference type="InterPro" id="IPR011990">
    <property type="entry name" value="TPR-like_helical_dom_sf"/>
</dbReference>
<reference evidence="7" key="1">
    <citation type="journal article" date="2019" name="Int. J. Syst. Evol. Microbiol.">
        <title>The Global Catalogue of Microorganisms (GCM) 10K type strain sequencing project: providing services to taxonomists for standard genome sequencing and annotation.</title>
        <authorList>
            <consortium name="The Broad Institute Genomics Platform"/>
            <consortium name="The Broad Institute Genome Sequencing Center for Infectious Disease"/>
            <person name="Wu L."/>
            <person name="Ma J."/>
        </authorList>
    </citation>
    <scope>NUCLEOTIDE SEQUENCE [LARGE SCALE GENOMIC DNA]</scope>
    <source>
        <strain evidence="7">CGMCC 1.7656</strain>
    </source>
</reference>
<keyword evidence="2" id="KW-0418">Kinase</keyword>
<keyword evidence="5" id="KW-0472">Membrane</keyword>
<comment type="caution">
    <text evidence="6">The sequence shown here is derived from an EMBL/GenBank/DDBJ whole genome shotgun (WGS) entry which is preliminary data.</text>
</comment>
<keyword evidence="4" id="KW-0802">TPR repeat</keyword>
<feature type="transmembrane region" description="Helical" evidence="5">
    <location>
        <begin position="326"/>
        <end position="344"/>
    </location>
</feature>
<proteinExistence type="predicted"/>
<evidence type="ECO:0008006" key="8">
    <source>
        <dbReference type="Google" id="ProtNLM"/>
    </source>
</evidence>
<evidence type="ECO:0000256" key="5">
    <source>
        <dbReference type="SAM" id="Phobius"/>
    </source>
</evidence>
<dbReference type="PANTHER" id="PTHR24421">
    <property type="entry name" value="NITRATE/NITRITE SENSOR PROTEIN NARX-RELATED"/>
    <property type="match status" value="1"/>
</dbReference>
<dbReference type="InterPro" id="IPR019734">
    <property type="entry name" value="TPR_rpt"/>
</dbReference>
<keyword evidence="7" id="KW-1185">Reference proteome</keyword>
<evidence type="ECO:0000256" key="1">
    <source>
        <dbReference type="ARBA" id="ARBA00022679"/>
    </source>
</evidence>
<dbReference type="Gene3D" id="3.30.565.10">
    <property type="entry name" value="Histidine kinase-like ATPase, C-terminal domain"/>
    <property type="match status" value="1"/>
</dbReference>
<dbReference type="InterPro" id="IPR036890">
    <property type="entry name" value="HATPase_C_sf"/>
</dbReference>
<name>A0ABQ2NJ24_9FLAO</name>
<evidence type="ECO:0000256" key="4">
    <source>
        <dbReference type="PROSITE-ProRule" id="PRU00339"/>
    </source>
</evidence>
<dbReference type="Gene3D" id="1.25.40.10">
    <property type="entry name" value="Tetratricopeptide repeat domain"/>
    <property type="match status" value="2"/>
</dbReference>
<keyword evidence="3" id="KW-0902">Two-component regulatory system</keyword>
<dbReference type="SUPFAM" id="SSF81901">
    <property type="entry name" value="HCP-like"/>
    <property type="match status" value="1"/>
</dbReference>
<keyword evidence="5" id="KW-1133">Transmembrane helix</keyword>
<dbReference type="SUPFAM" id="SSF55874">
    <property type="entry name" value="ATPase domain of HSP90 chaperone/DNA topoisomerase II/histidine kinase"/>
    <property type="match status" value="1"/>
</dbReference>
<dbReference type="Proteomes" id="UP000620064">
    <property type="component" value="Unassembled WGS sequence"/>
</dbReference>
<keyword evidence="1" id="KW-0808">Transferase</keyword>
<accession>A0ABQ2NJ24</accession>
<dbReference type="PROSITE" id="PS50005">
    <property type="entry name" value="TPR"/>
    <property type="match status" value="2"/>
</dbReference>
<dbReference type="Pfam" id="PF13181">
    <property type="entry name" value="TPR_8"/>
    <property type="match status" value="1"/>
</dbReference>
<feature type="repeat" description="TPR" evidence="4">
    <location>
        <begin position="176"/>
        <end position="209"/>
    </location>
</feature>
<dbReference type="EMBL" id="BMLV01000002">
    <property type="protein sequence ID" value="GGP03765.1"/>
    <property type="molecule type" value="Genomic_DNA"/>
</dbReference>
<sequence>MALALIHCSEKSKKTASIPTKNAHYTKAGDYRDSGNYDSAFVYYNIAKNDFLKINDTLGITKSLINMAIIQTDYGDFFGGIETSLEAEKFLKNNDSITNQLKSSNYNNLALANDELENFDNAQKYYNLALNTTQDNESKYIYYNNIGNTFLGLRNYQKAREYYARALRTKDSISYARTLNNIGRSYFLENKNANALPYFSKSLEIRETKNDSWGLNSSYATLADYYKEKNAQKSLFYAKKMYEIAQKINNPDDQLEALQKIIFLENPIKSKELFKKYDLIRDSVQTERNKAKNQFALIRYETEKKQIENQKLKTETVEKENRILRLYFLLFLLLISIFGGYFWYQRRKKILELEKEREINNTKIKYSKKVHDVVANGLYQTMVELQNKEEVIKDKLLDQLENLYEKSRDISHEPSEDASLEFYKKISLMLSSYSSEEIKVIIIGNTEHLWTNISEKKKKELFYVLQELMVNMKKHSFANLVAIKFEKNLENLFIKYTDNGVGIQDLEKKTGTGLRNTGTRIATIDGVINFEKNPKGGLIVTLNIPI</sequence>
<feature type="repeat" description="TPR" evidence="4">
    <location>
        <begin position="140"/>
        <end position="173"/>
    </location>
</feature>
<evidence type="ECO:0000256" key="2">
    <source>
        <dbReference type="ARBA" id="ARBA00022777"/>
    </source>
</evidence>
<dbReference type="InterPro" id="IPR050482">
    <property type="entry name" value="Sensor_HK_TwoCompSys"/>
</dbReference>
<dbReference type="SMART" id="SM00028">
    <property type="entry name" value="TPR"/>
    <property type="match status" value="3"/>
</dbReference>
<evidence type="ECO:0000313" key="7">
    <source>
        <dbReference type="Proteomes" id="UP000620064"/>
    </source>
</evidence>
<gene>
    <name evidence="6" type="ORF">GCM10010992_13400</name>
</gene>